<proteinExistence type="predicted"/>
<keyword evidence="4" id="KW-0547">Nucleotide-binding</keyword>
<dbReference type="PANTHER" id="PTHR13902">
    <property type="entry name" value="SERINE/THREONINE-PROTEIN KINASE WNK WITH NO LYSINE -RELATED"/>
    <property type="match status" value="1"/>
</dbReference>
<evidence type="ECO:0000256" key="1">
    <source>
        <dbReference type="ARBA" id="ARBA00012513"/>
    </source>
</evidence>
<keyword evidence="2" id="KW-0723">Serine/threonine-protein kinase</keyword>
<dbReference type="Proteomes" id="UP000256970">
    <property type="component" value="Unassembled WGS sequence"/>
</dbReference>
<comment type="catalytic activity">
    <reaction evidence="7">
        <text>L-threonyl-[protein] + ATP = O-phospho-L-threonyl-[protein] + ADP + H(+)</text>
        <dbReference type="Rhea" id="RHEA:46608"/>
        <dbReference type="Rhea" id="RHEA-COMP:11060"/>
        <dbReference type="Rhea" id="RHEA-COMP:11605"/>
        <dbReference type="ChEBI" id="CHEBI:15378"/>
        <dbReference type="ChEBI" id="CHEBI:30013"/>
        <dbReference type="ChEBI" id="CHEBI:30616"/>
        <dbReference type="ChEBI" id="CHEBI:61977"/>
        <dbReference type="ChEBI" id="CHEBI:456216"/>
        <dbReference type="EC" id="2.7.11.1"/>
    </reaction>
</comment>
<evidence type="ECO:0000313" key="10">
    <source>
        <dbReference type="Proteomes" id="UP000256970"/>
    </source>
</evidence>
<name>A0A383WN07_TETOB</name>
<dbReference type="InterPro" id="IPR000719">
    <property type="entry name" value="Prot_kinase_dom"/>
</dbReference>
<organism evidence="9 10">
    <name type="scientific">Tetradesmus obliquus</name>
    <name type="common">Green alga</name>
    <name type="synonym">Acutodesmus obliquus</name>
    <dbReference type="NCBI Taxonomy" id="3088"/>
    <lineage>
        <taxon>Eukaryota</taxon>
        <taxon>Viridiplantae</taxon>
        <taxon>Chlorophyta</taxon>
        <taxon>core chlorophytes</taxon>
        <taxon>Chlorophyceae</taxon>
        <taxon>CS clade</taxon>
        <taxon>Sphaeropleales</taxon>
        <taxon>Scenedesmaceae</taxon>
        <taxon>Tetradesmus</taxon>
    </lineage>
</organism>
<sequence length="823" mass="89089">MADLASLPNGDAGAGSHDDDEDMPPQLVVEQDPAKRYSRYDTVLGRGAFKTVFKAFDEAEGIEVAWNQVKVNDLANSPSERERLFAEIRVLKQLKHKNIMTFYDSWLDQKNLTVNFITELFTSGTLRQYRKKHKHIDEQVLKRWAWQILQGLVYLHAHDPAIIHRDLKCDNIFVNGTSGVIKIGDLGLATLWRGLTTPQSVLGTPEFMAPELYEEKYDEKVDVYSFGMCMLELATMEYPYCECRNAAQIYKKVTQGIYPAGLDKVKSQELREFITLCIAHNPANRPDTRQLLKHPFFESIRTGKVQVERGPQLLERPSEEAQEAQASRTPSSASDSDETPSPKSHTTQLINLKEMEQLSAQEQLDEAAAHQQQEQFAQQHAQMQQLQAHLARQSLDTAQQQLTQITQQPQQHMAAASSMPVQHSLSDSQLGASLLPPAAGLGTRLLGSSEYSGDHELDAEQLQLLTDEELLEDDELCVNCQQAEENKLSFQLKFTEPEGHCKTVEFTFDMSEDTAECIANEMMEDLSLSADQAAYIADKIKDEIKRMGSEFVDRLDLGQHHASQQHEAGASGNTQQQCSSSGAAAPAGTAQLDGAASGELDPAVREAVVANAAAAAVTAFASAAAAANSSGGGAYDQQQQQPAQQEAQPSVTANGGGARSKSGYNSPRESGRPPSYHDLARAMREFHEQQLAAESAQRAAAAAAAATTASQDGMQTPSMHVGGAGILGTPGGAVPMAMSLGMPGQLIDPQSFVVSGALESPPLEVRLPNGHALDPAVLAKVAATAATAAASALNEVMPARHGQQQSPVCTVSGFSDCSREEAA</sequence>
<dbReference type="EMBL" id="FNXT01001326">
    <property type="protein sequence ID" value="SZX78559.1"/>
    <property type="molecule type" value="Genomic_DNA"/>
</dbReference>
<dbReference type="Gene3D" id="1.10.510.10">
    <property type="entry name" value="Transferase(Phosphotransferase) domain 1"/>
    <property type="match status" value="1"/>
</dbReference>
<evidence type="ECO:0000256" key="8">
    <source>
        <dbReference type="ARBA" id="ARBA00048679"/>
    </source>
</evidence>
<reference evidence="9 10" key="1">
    <citation type="submission" date="2016-10" db="EMBL/GenBank/DDBJ databases">
        <authorList>
            <person name="Cai Z."/>
        </authorList>
    </citation>
    <scope>NUCLEOTIDE SEQUENCE [LARGE SCALE GENOMIC DNA]</scope>
</reference>
<comment type="catalytic activity">
    <reaction evidence="8">
        <text>L-seryl-[protein] + ATP = O-phospho-L-seryl-[protein] + ADP + H(+)</text>
        <dbReference type="Rhea" id="RHEA:17989"/>
        <dbReference type="Rhea" id="RHEA-COMP:9863"/>
        <dbReference type="Rhea" id="RHEA-COMP:11604"/>
        <dbReference type="ChEBI" id="CHEBI:15378"/>
        <dbReference type="ChEBI" id="CHEBI:29999"/>
        <dbReference type="ChEBI" id="CHEBI:30616"/>
        <dbReference type="ChEBI" id="CHEBI:83421"/>
        <dbReference type="ChEBI" id="CHEBI:456216"/>
        <dbReference type="EC" id="2.7.11.1"/>
    </reaction>
</comment>
<dbReference type="Pfam" id="PF00069">
    <property type="entry name" value="Pkinase"/>
    <property type="match status" value="1"/>
</dbReference>
<dbReference type="InterPro" id="IPR011009">
    <property type="entry name" value="Kinase-like_dom_sf"/>
</dbReference>
<keyword evidence="6" id="KW-0067">ATP-binding</keyword>
<dbReference type="SUPFAM" id="SSF56112">
    <property type="entry name" value="Protein kinase-like (PK-like)"/>
    <property type="match status" value="1"/>
</dbReference>
<dbReference type="PROSITE" id="PS00108">
    <property type="entry name" value="PROTEIN_KINASE_ST"/>
    <property type="match status" value="1"/>
</dbReference>
<protein>
    <recommendedName>
        <fullName evidence="1">non-specific serine/threonine protein kinase</fullName>
        <ecNumber evidence="1">2.7.11.1</ecNumber>
    </recommendedName>
</protein>
<dbReference type="SMART" id="SM00220">
    <property type="entry name" value="S_TKc"/>
    <property type="match status" value="1"/>
</dbReference>
<dbReference type="Gene3D" id="3.30.200.20">
    <property type="entry name" value="Phosphorylase Kinase, domain 1"/>
    <property type="match status" value="1"/>
</dbReference>
<dbReference type="EC" id="2.7.11.1" evidence="1"/>
<dbReference type="InterPro" id="IPR050588">
    <property type="entry name" value="WNK_Ser-Thr_kinase"/>
</dbReference>
<evidence type="ECO:0000256" key="7">
    <source>
        <dbReference type="ARBA" id="ARBA00047899"/>
    </source>
</evidence>
<dbReference type="GO" id="GO:0004674">
    <property type="term" value="F:protein serine/threonine kinase activity"/>
    <property type="evidence" value="ECO:0007669"/>
    <property type="project" value="UniProtKB-KW"/>
</dbReference>
<evidence type="ECO:0000256" key="6">
    <source>
        <dbReference type="ARBA" id="ARBA00022840"/>
    </source>
</evidence>
<dbReference type="InterPro" id="IPR008271">
    <property type="entry name" value="Ser/Thr_kinase_AS"/>
</dbReference>
<dbReference type="FunFam" id="3.30.200.20:FF:000075">
    <property type="entry name" value="Probable serine/threonine-protein kinase WNK1"/>
    <property type="match status" value="1"/>
</dbReference>
<evidence type="ECO:0000313" key="9">
    <source>
        <dbReference type="EMBL" id="SZX78559.1"/>
    </source>
</evidence>
<dbReference type="CDD" id="cd13983">
    <property type="entry name" value="STKc_WNK"/>
    <property type="match status" value="1"/>
</dbReference>
<evidence type="ECO:0000256" key="4">
    <source>
        <dbReference type="ARBA" id="ARBA00022741"/>
    </source>
</evidence>
<gene>
    <name evidence="9" type="ORF">BQ4739_LOCUS18880</name>
</gene>
<evidence type="ECO:0000256" key="2">
    <source>
        <dbReference type="ARBA" id="ARBA00022527"/>
    </source>
</evidence>
<dbReference type="Gene3D" id="3.10.20.90">
    <property type="entry name" value="Phosphatidylinositol 3-kinase Catalytic Subunit, Chain A, domain 1"/>
    <property type="match status" value="1"/>
</dbReference>
<dbReference type="AlphaFoldDB" id="A0A383WN07"/>
<dbReference type="FunFam" id="1.10.510.10:FF:001565">
    <property type="entry name" value="WNK protein kinase"/>
    <property type="match status" value="1"/>
</dbReference>
<keyword evidence="5" id="KW-0418">Kinase</keyword>
<dbReference type="STRING" id="3088.A0A383WN07"/>
<evidence type="ECO:0000256" key="5">
    <source>
        <dbReference type="ARBA" id="ARBA00022777"/>
    </source>
</evidence>
<dbReference type="PROSITE" id="PS50011">
    <property type="entry name" value="PROTEIN_KINASE_DOM"/>
    <property type="match status" value="1"/>
</dbReference>
<keyword evidence="3" id="KW-0808">Transferase</keyword>
<keyword evidence="10" id="KW-1185">Reference proteome</keyword>
<accession>A0A383WN07</accession>
<evidence type="ECO:0000256" key="3">
    <source>
        <dbReference type="ARBA" id="ARBA00022679"/>
    </source>
</evidence>
<dbReference type="GO" id="GO:0005524">
    <property type="term" value="F:ATP binding"/>
    <property type="evidence" value="ECO:0007669"/>
    <property type="project" value="UniProtKB-KW"/>
</dbReference>